<dbReference type="Gene3D" id="3.30.70.100">
    <property type="match status" value="1"/>
</dbReference>
<comment type="caution">
    <text evidence="8">The sequence shown here is derived from an EMBL/GenBank/DDBJ whole genome shotgun (WGS) entry which is preliminary data.</text>
</comment>
<comment type="catalytic activity">
    <reaction evidence="3 4">
        <text>an acyl phosphate + H2O = a carboxylate + phosphate + H(+)</text>
        <dbReference type="Rhea" id="RHEA:14965"/>
        <dbReference type="ChEBI" id="CHEBI:15377"/>
        <dbReference type="ChEBI" id="CHEBI:15378"/>
        <dbReference type="ChEBI" id="CHEBI:29067"/>
        <dbReference type="ChEBI" id="CHEBI:43474"/>
        <dbReference type="ChEBI" id="CHEBI:59918"/>
        <dbReference type="EC" id="3.6.1.7"/>
    </reaction>
</comment>
<feature type="domain" description="Acylphosphatase-like" evidence="7">
    <location>
        <begin position="2"/>
        <end position="89"/>
    </location>
</feature>
<proteinExistence type="inferred from homology"/>
<dbReference type="OrthoDB" id="9808093at2"/>
<evidence type="ECO:0000256" key="4">
    <source>
        <dbReference type="PROSITE-ProRule" id="PRU00520"/>
    </source>
</evidence>
<feature type="region of interest" description="Disordered" evidence="6">
    <location>
        <begin position="68"/>
        <end position="89"/>
    </location>
</feature>
<keyword evidence="4" id="KW-0378">Hydrolase</keyword>
<dbReference type="AlphaFoldDB" id="A0A4V2PS91"/>
<dbReference type="PROSITE" id="PS00151">
    <property type="entry name" value="ACYLPHOSPHATASE_2"/>
    <property type="match status" value="1"/>
</dbReference>
<feature type="active site" evidence="4">
    <location>
        <position position="17"/>
    </location>
</feature>
<dbReference type="Pfam" id="PF00708">
    <property type="entry name" value="Acylphosphatase"/>
    <property type="match status" value="1"/>
</dbReference>
<organism evidence="8 9">
    <name type="scientific">Seleniivibrio woodruffii</name>
    <dbReference type="NCBI Taxonomy" id="1078050"/>
    <lineage>
        <taxon>Bacteria</taxon>
        <taxon>Pseudomonadati</taxon>
        <taxon>Deferribacterota</taxon>
        <taxon>Deferribacteres</taxon>
        <taxon>Deferribacterales</taxon>
        <taxon>Geovibrionaceae</taxon>
        <taxon>Seleniivibrio</taxon>
    </lineage>
</organism>
<dbReference type="PROSITE" id="PS51160">
    <property type="entry name" value="ACYLPHOSPHATASE_3"/>
    <property type="match status" value="1"/>
</dbReference>
<evidence type="ECO:0000313" key="9">
    <source>
        <dbReference type="Proteomes" id="UP000294614"/>
    </source>
</evidence>
<evidence type="ECO:0000256" key="6">
    <source>
        <dbReference type="SAM" id="MobiDB-lite"/>
    </source>
</evidence>
<evidence type="ECO:0000256" key="5">
    <source>
        <dbReference type="RuleBase" id="RU004168"/>
    </source>
</evidence>
<dbReference type="EMBL" id="SMGG01000003">
    <property type="protein sequence ID" value="TCK61801.1"/>
    <property type="molecule type" value="Genomic_DNA"/>
</dbReference>
<evidence type="ECO:0000256" key="3">
    <source>
        <dbReference type="ARBA" id="ARBA00047645"/>
    </source>
</evidence>
<gene>
    <name evidence="8" type="ORF">C8D98_0307</name>
</gene>
<reference evidence="8 9" key="1">
    <citation type="submission" date="2019-03" db="EMBL/GenBank/DDBJ databases">
        <title>Genomic Encyclopedia of Type Strains, Phase IV (KMG-IV): sequencing the most valuable type-strain genomes for metagenomic binning, comparative biology and taxonomic classification.</title>
        <authorList>
            <person name="Goeker M."/>
        </authorList>
    </citation>
    <scope>NUCLEOTIDE SEQUENCE [LARGE SCALE GENOMIC DNA]</scope>
    <source>
        <strain evidence="8 9">DSM 24984</strain>
    </source>
</reference>
<evidence type="ECO:0000259" key="7">
    <source>
        <dbReference type="PROSITE" id="PS51160"/>
    </source>
</evidence>
<feature type="active site" evidence="4">
    <location>
        <position position="35"/>
    </location>
</feature>
<evidence type="ECO:0000313" key="8">
    <source>
        <dbReference type="EMBL" id="TCK61801.1"/>
    </source>
</evidence>
<dbReference type="PANTHER" id="PTHR47268">
    <property type="entry name" value="ACYLPHOSPHATASE"/>
    <property type="match status" value="1"/>
</dbReference>
<dbReference type="RefSeq" id="WP_132871380.1">
    <property type="nucleotide sequence ID" value="NZ_SMGG01000003.1"/>
</dbReference>
<protein>
    <recommendedName>
        <fullName evidence="2 4">acylphosphatase</fullName>
        <ecNumber evidence="2 4">3.6.1.7</ecNumber>
    </recommendedName>
</protein>
<dbReference type="PANTHER" id="PTHR47268:SF4">
    <property type="entry name" value="ACYLPHOSPHATASE"/>
    <property type="match status" value="1"/>
</dbReference>
<dbReference type="InterPro" id="IPR020456">
    <property type="entry name" value="Acylphosphatase"/>
</dbReference>
<accession>A0A4V2PS91</accession>
<keyword evidence="9" id="KW-1185">Reference proteome</keyword>
<dbReference type="InterPro" id="IPR001792">
    <property type="entry name" value="Acylphosphatase-like_dom"/>
</dbReference>
<evidence type="ECO:0000256" key="2">
    <source>
        <dbReference type="ARBA" id="ARBA00012150"/>
    </source>
</evidence>
<dbReference type="GO" id="GO:0003998">
    <property type="term" value="F:acylphosphatase activity"/>
    <property type="evidence" value="ECO:0007669"/>
    <property type="project" value="UniProtKB-EC"/>
</dbReference>
<evidence type="ECO:0000256" key="1">
    <source>
        <dbReference type="ARBA" id="ARBA00005614"/>
    </source>
</evidence>
<dbReference type="SUPFAM" id="SSF54975">
    <property type="entry name" value="Acylphosphatase/BLUF domain-like"/>
    <property type="match status" value="1"/>
</dbReference>
<dbReference type="InterPro" id="IPR036046">
    <property type="entry name" value="Acylphosphatase-like_dom_sf"/>
</dbReference>
<dbReference type="Proteomes" id="UP000294614">
    <property type="component" value="Unassembled WGS sequence"/>
</dbReference>
<comment type="similarity">
    <text evidence="1 5">Belongs to the acylphosphatase family.</text>
</comment>
<sequence length="89" mass="9882">MRLRARVSGRVQGVGYRASVHRRISRLNVVGYVRNMPDGSVELDVQGEKAEVEKALKEAWEGSPFSAVESVDTEELTEPSGYGSFVIER</sequence>
<name>A0A4V2PS91_9BACT</name>
<dbReference type="InterPro" id="IPR017968">
    <property type="entry name" value="Acylphosphatase_CS"/>
</dbReference>
<dbReference type="EC" id="3.6.1.7" evidence="2 4"/>